<name>A0ABP4U0N6_9MICO</name>
<evidence type="ECO:0000259" key="2">
    <source>
        <dbReference type="Pfam" id="PF07786"/>
    </source>
</evidence>
<evidence type="ECO:0000313" key="3">
    <source>
        <dbReference type="EMBL" id="GAA1696196.1"/>
    </source>
</evidence>
<comment type="caution">
    <text evidence="3">The sequence shown here is derived from an EMBL/GenBank/DDBJ whole genome shotgun (WGS) entry which is preliminary data.</text>
</comment>
<evidence type="ECO:0000256" key="1">
    <source>
        <dbReference type="SAM" id="Phobius"/>
    </source>
</evidence>
<sequence>MAAAAGLADTLTTHVRRLDEPRRIAGIDLARGLAVIGMLAAHLFALGPLEWADPATWGSIASGRSSILFALAAGVSIALVTGGPRPLEGVARTVRSRWLARRALVLWMLGLLLIATGVPVYVILPAYALLFLMAIPFLGLRARALAAWAAGIALVVPWILPTTDALPIWDTLPGEAVWLFFGLAYPAPLWIAFVLAGMAIGRLDLRRPAALWALAVGGAALTVLSELLALVPVDAQSYLGQVWTTSPHSGGLLEVWGSCGFAVAVMALSILLCRTPVSAALLPIRATGSMPLTAYSAQIVIWAIWSFLALGTTTDLYGFRALQPFWPMVFGILIGCTLWALLRGRGPLERLVERFSAPRADRLGR</sequence>
<dbReference type="EMBL" id="BAAAPL010000001">
    <property type="protein sequence ID" value="GAA1696196.1"/>
    <property type="molecule type" value="Genomic_DNA"/>
</dbReference>
<feature type="transmembrane region" description="Helical" evidence="1">
    <location>
        <begin position="176"/>
        <end position="197"/>
    </location>
</feature>
<feature type="domain" description="Heparan-alpha-glucosaminide N-acetyltransferase catalytic" evidence="2">
    <location>
        <begin position="23"/>
        <end position="207"/>
    </location>
</feature>
<evidence type="ECO:0000313" key="4">
    <source>
        <dbReference type="Proteomes" id="UP001501690"/>
    </source>
</evidence>
<proteinExistence type="predicted"/>
<organism evidence="3 4">
    <name type="scientific">Microbacterium sediminicola</name>
    <dbReference type="NCBI Taxonomy" id="415210"/>
    <lineage>
        <taxon>Bacteria</taxon>
        <taxon>Bacillati</taxon>
        <taxon>Actinomycetota</taxon>
        <taxon>Actinomycetes</taxon>
        <taxon>Micrococcales</taxon>
        <taxon>Microbacteriaceae</taxon>
        <taxon>Microbacterium</taxon>
    </lineage>
</organism>
<dbReference type="Pfam" id="PF07786">
    <property type="entry name" value="HGSNAT_cat"/>
    <property type="match status" value="1"/>
</dbReference>
<feature type="transmembrane region" description="Helical" evidence="1">
    <location>
        <begin position="29"/>
        <end position="47"/>
    </location>
</feature>
<keyword evidence="1" id="KW-0812">Transmembrane</keyword>
<dbReference type="InterPro" id="IPR012429">
    <property type="entry name" value="HGSNAT_cat"/>
</dbReference>
<gene>
    <name evidence="3" type="ORF">GCM10009808_11810</name>
</gene>
<dbReference type="PANTHER" id="PTHR30590:SF2">
    <property type="entry name" value="INNER MEMBRANE PROTEIN"/>
    <property type="match status" value="1"/>
</dbReference>
<feature type="transmembrane region" description="Helical" evidence="1">
    <location>
        <begin position="251"/>
        <end position="272"/>
    </location>
</feature>
<keyword evidence="4" id="KW-1185">Reference proteome</keyword>
<feature type="transmembrane region" description="Helical" evidence="1">
    <location>
        <begin position="324"/>
        <end position="342"/>
    </location>
</feature>
<accession>A0ABP4U0N6</accession>
<reference evidence="4" key="1">
    <citation type="journal article" date="2019" name="Int. J. Syst. Evol. Microbiol.">
        <title>The Global Catalogue of Microorganisms (GCM) 10K type strain sequencing project: providing services to taxonomists for standard genome sequencing and annotation.</title>
        <authorList>
            <consortium name="The Broad Institute Genomics Platform"/>
            <consortium name="The Broad Institute Genome Sequencing Center for Infectious Disease"/>
            <person name="Wu L."/>
            <person name="Ma J."/>
        </authorList>
    </citation>
    <scope>NUCLEOTIDE SEQUENCE [LARGE SCALE GENOMIC DNA]</scope>
    <source>
        <strain evidence="4">JCM 15577</strain>
    </source>
</reference>
<feature type="transmembrane region" description="Helical" evidence="1">
    <location>
        <begin position="121"/>
        <end position="138"/>
    </location>
</feature>
<protein>
    <submittedName>
        <fullName evidence="3">Heparan-alpha-glucosaminide N-acetyltransferase domain-containing protein</fullName>
    </submittedName>
</protein>
<feature type="transmembrane region" description="Helical" evidence="1">
    <location>
        <begin position="292"/>
        <end position="312"/>
    </location>
</feature>
<dbReference type="InterPro" id="IPR052529">
    <property type="entry name" value="Bact_Transport_Assoc"/>
</dbReference>
<dbReference type="PANTHER" id="PTHR30590">
    <property type="entry name" value="INNER MEMBRANE PROTEIN"/>
    <property type="match status" value="1"/>
</dbReference>
<feature type="transmembrane region" description="Helical" evidence="1">
    <location>
        <begin position="99"/>
        <end position="115"/>
    </location>
</feature>
<dbReference type="RefSeq" id="WP_344070374.1">
    <property type="nucleotide sequence ID" value="NZ_BAAAPL010000001.1"/>
</dbReference>
<dbReference type="Proteomes" id="UP001501690">
    <property type="component" value="Unassembled WGS sequence"/>
</dbReference>
<keyword evidence="1" id="KW-1133">Transmembrane helix</keyword>
<feature type="transmembrane region" description="Helical" evidence="1">
    <location>
        <begin position="209"/>
        <end position="231"/>
    </location>
</feature>
<feature type="transmembrane region" description="Helical" evidence="1">
    <location>
        <begin position="67"/>
        <end position="87"/>
    </location>
</feature>
<keyword evidence="1" id="KW-0472">Membrane</keyword>
<feature type="transmembrane region" description="Helical" evidence="1">
    <location>
        <begin position="145"/>
        <end position="161"/>
    </location>
</feature>